<evidence type="ECO:0000256" key="3">
    <source>
        <dbReference type="ARBA" id="ARBA00022679"/>
    </source>
</evidence>
<organism evidence="9 10">
    <name type="scientific">Tectimicrobiota bacterium</name>
    <dbReference type="NCBI Taxonomy" id="2528274"/>
    <lineage>
        <taxon>Bacteria</taxon>
        <taxon>Pseudomonadati</taxon>
        <taxon>Nitrospinota/Tectimicrobiota group</taxon>
        <taxon>Candidatus Tectimicrobiota</taxon>
    </lineage>
</organism>
<name>A0A932GRP2_UNCTE</name>
<evidence type="ECO:0000256" key="2">
    <source>
        <dbReference type="ARBA" id="ARBA00022556"/>
    </source>
</evidence>
<proteinExistence type="inferred from homology"/>
<dbReference type="GO" id="GO:0016020">
    <property type="term" value="C:membrane"/>
    <property type="evidence" value="ECO:0007669"/>
    <property type="project" value="GOC"/>
</dbReference>
<comment type="catalytic activity">
    <reaction evidence="7">
        <text>a UDP-3-O-[(3R)-3-hydroxyacyl]-alpha-D-glucosamine + a (3R)-hydroxyacyl-[ACP] = a UDP-2-N,3-O-bis[(3R)-3-hydroxyacyl]-alpha-D-glucosamine + holo-[ACP] + H(+)</text>
        <dbReference type="Rhea" id="RHEA:53836"/>
        <dbReference type="Rhea" id="RHEA-COMP:9685"/>
        <dbReference type="Rhea" id="RHEA-COMP:9945"/>
        <dbReference type="ChEBI" id="CHEBI:15378"/>
        <dbReference type="ChEBI" id="CHEBI:64479"/>
        <dbReference type="ChEBI" id="CHEBI:78827"/>
        <dbReference type="ChEBI" id="CHEBI:137740"/>
        <dbReference type="ChEBI" id="CHEBI:137748"/>
        <dbReference type="EC" id="2.3.1.191"/>
    </reaction>
</comment>
<evidence type="ECO:0000256" key="1">
    <source>
        <dbReference type="ARBA" id="ARBA00022516"/>
    </source>
</evidence>
<evidence type="ECO:0000256" key="6">
    <source>
        <dbReference type="ARBA" id="ARBA00023315"/>
    </source>
</evidence>
<comment type="similarity">
    <text evidence="7">Belongs to the transferase hexapeptide repeat family. LpxD subfamily.</text>
</comment>
<dbReference type="PANTHER" id="PTHR43378:SF2">
    <property type="entry name" value="UDP-3-O-ACYLGLUCOSAMINE N-ACYLTRANSFERASE 1, MITOCHONDRIAL-RELATED"/>
    <property type="match status" value="1"/>
</dbReference>
<dbReference type="PROSITE" id="PS00101">
    <property type="entry name" value="HEXAPEP_TRANSFERASES"/>
    <property type="match status" value="2"/>
</dbReference>
<dbReference type="InterPro" id="IPR018357">
    <property type="entry name" value="Hexapep_transf_CS"/>
</dbReference>
<keyword evidence="5 7" id="KW-0443">Lipid metabolism</keyword>
<dbReference type="AlphaFoldDB" id="A0A932GRP2"/>
<dbReference type="Proteomes" id="UP000741360">
    <property type="component" value="Unassembled WGS sequence"/>
</dbReference>
<evidence type="ECO:0000256" key="5">
    <source>
        <dbReference type="ARBA" id="ARBA00023098"/>
    </source>
</evidence>
<dbReference type="InterPro" id="IPR011004">
    <property type="entry name" value="Trimer_LpxA-like_sf"/>
</dbReference>
<evidence type="ECO:0000313" key="10">
    <source>
        <dbReference type="Proteomes" id="UP000741360"/>
    </source>
</evidence>
<feature type="domain" description="UDP-3-O-[3-hydroxymyristoyl] glucosamine N-acyltransferase non-repeat region" evidence="8">
    <location>
        <begin position="22"/>
        <end position="85"/>
    </location>
</feature>
<dbReference type="HAMAP" id="MF_00523">
    <property type="entry name" value="LpxD"/>
    <property type="match status" value="1"/>
</dbReference>
<comment type="subunit">
    <text evidence="7">Homotrimer.</text>
</comment>
<dbReference type="GO" id="GO:0016410">
    <property type="term" value="F:N-acyltransferase activity"/>
    <property type="evidence" value="ECO:0007669"/>
    <property type="project" value="InterPro"/>
</dbReference>
<keyword evidence="4 7" id="KW-0677">Repeat</keyword>
<gene>
    <name evidence="7 9" type="primary">lpxD</name>
    <name evidence="9" type="ORF">HYY65_12700</name>
</gene>
<reference evidence="9" key="1">
    <citation type="submission" date="2020-07" db="EMBL/GenBank/DDBJ databases">
        <title>Huge and variable diversity of episymbiotic CPR bacteria and DPANN archaea in groundwater ecosystems.</title>
        <authorList>
            <person name="He C.Y."/>
            <person name="Keren R."/>
            <person name="Whittaker M."/>
            <person name="Farag I.F."/>
            <person name="Doudna J."/>
            <person name="Cate J.H.D."/>
            <person name="Banfield J.F."/>
        </authorList>
    </citation>
    <scope>NUCLEOTIDE SEQUENCE</scope>
    <source>
        <strain evidence="9">NC_groundwater_717_Ag_S-0.2um_59_8</strain>
    </source>
</reference>
<dbReference type="SUPFAM" id="SSF51161">
    <property type="entry name" value="Trimeric LpxA-like enzymes"/>
    <property type="match status" value="1"/>
</dbReference>
<comment type="pathway">
    <text evidence="7">Bacterial outer membrane biogenesis; LPS lipid A biosynthesis.</text>
</comment>
<dbReference type="CDD" id="cd03352">
    <property type="entry name" value="LbH_LpxD"/>
    <property type="match status" value="1"/>
</dbReference>
<dbReference type="GO" id="GO:0103118">
    <property type="term" value="F:UDP-3-O-[(3R)-3-hydroxyacyl]-glucosamine N-acyltransferase activity"/>
    <property type="evidence" value="ECO:0007669"/>
    <property type="project" value="UniProtKB-EC"/>
</dbReference>
<dbReference type="Pfam" id="PF00132">
    <property type="entry name" value="Hexapep"/>
    <property type="match status" value="1"/>
</dbReference>
<dbReference type="InterPro" id="IPR001451">
    <property type="entry name" value="Hexapep"/>
</dbReference>
<comment type="function">
    <text evidence="7">Catalyzes the N-acylation of UDP-3-O-acylglucosamine using 3-hydroxyacyl-ACP as the acyl donor. Is involved in the biosynthesis of lipid A, a phosphorylated glycolipid that anchors the lipopolysaccharide to the outer membrane of the cell.</text>
</comment>
<keyword evidence="6 7" id="KW-0012">Acyltransferase</keyword>
<dbReference type="NCBIfam" id="TIGR01853">
    <property type="entry name" value="lipid_A_lpxD"/>
    <property type="match status" value="1"/>
</dbReference>
<dbReference type="InterPro" id="IPR020573">
    <property type="entry name" value="UDP_GlcNAc_AcTrfase_non-rep"/>
</dbReference>
<dbReference type="Pfam" id="PF04613">
    <property type="entry name" value="LpxD"/>
    <property type="match status" value="1"/>
</dbReference>
<dbReference type="Gene3D" id="2.160.10.10">
    <property type="entry name" value="Hexapeptide repeat proteins"/>
    <property type="match status" value="1"/>
</dbReference>
<dbReference type="PANTHER" id="PTHR43378">
    <property type="entry name" value="UDP-3-O-ACYLGLUCOSAMINE N-ACYLTRANSFERASE"/>
    <property type="match status" value="1"/>
</dbReference>
<comment type="caution">
    <text evidence="9">The sequence shown here is derived from an EMBL/GenBank/DDBJ whole genome shotgun (WGS) entry which is preliminary data.</text>
</comment>
<protein>
    <recommendedName>
        <fullName evidence="7">UDP-3-O-acylglucosamine N-acyltransferase</fullName>
        <ecNumber evidence="7">2.3.1.191</ecNumber>
    </recommendedName>
</protein>
<dbReference type="InterPro" id="IPR007691">
    <property type="entry name" value="LpxD"/>
</dbReference>
<sequence>MKATLAQLAALVGGTVQGDPELELSGVAALEDARAGEITFVARKKYLPLLSRSAASAVIIEPGLSVDRPALVVSNAYLAFSKILAHFHPPAAPRTGVDPRAFVEEGVVLEGEVSIYPFAWVGKGARLGAGVILHAGVAVGEGVTIGRDTVIHCNVSIYPGVTIGQRVIIHSGAVLGSDGFGFVPAEGGRHQKIPQVGGVVIEDDVEIGANVCIDRATLGVTRVGRGTKIDNLVQIAHNVKVGEDSIIVALAGISGSVTIGKGVTIAGQAGLGDHITVGDGSTIAGQSGVAKDVEPGSVLTGTPAIPHVLWRRVQACVPQLPEMVRKLQNLDKRLRQLEQQKEKD</sequence>
<feature type="active site" description="Proton acceptor" evidence="7">
    <location>
        <position position="237"/>
    </location>
</feature>
<keyword evidence="1 7" id="KW-0444">Lipid biosynthesis</keyword>
<dbReference type="NCBIfam" id="NF002060">
    <property type="entry name" value="PRK00892.1"/>
    <property type="match status" value="1"/>
</dbReference>
<keyword evidence="2 7" id="KW-0441">Lipid A biosynthesis</keyword>
<keyword evidence="3 7" id="KW-0808">Transferase</keyword>
<accession>A0A932GRP2</accession>
<evidence type="ECO:0000256" key="7">
    <source>
        <dbReference type="HAMAP-Rule" id="MF_00523"/>
    </source>
</evidence>
<dbReference type="EMBL" id="JACPSX010000243">
    <property type="protein sequence ID" value="MBI3015884.1"/>
    <property type="molecule type" value="Genomic_DNA"/>
</dbReference>
<evidence type="ECO:0000313" key="9">
    <source>
        <dbReference type="EMBL" id="MBI3015884.1"/>
    </source>
</evidence>
<evidence type="ECO:0000259" key="8">
    <source>
        <dbReference type="Pfam" id="PF04613"/>
    </source>
</evidence>
<dbReference type="EC" id="2.3.1.191" evidence="7"/>
<dbReference type="Gene3D" id="3.40.1390.10">
    <property type="entry name" value="MurE/MurF, N-terminal domain"/>
    <property type="match status" value="1"/>
</dbReference>
<dbReference type="GO" id="GO:0009245">
    <property type="term" value="P:lipid A biosynthetic process"/>
    <property type="evidence" value="ECO:0007669"/>
    <property type="project" value="UniProtKB-UniRule"/>
</dbReference>
<evidence type="ECO:0000256" key="4">
    <source>
        <dbReference type="ARBA" id="ARBA00022737"/>
    </source>
</evidence>